<protein>
    <submittedName>
        <fullName evidence="1">Uncharacterized protein</fullName>
    </submittedName>
</protein>
<name>A0A0E9SHZ5_ANGAN</name>
<proteinExistence type="predicted"/>
<reference evidence="1" key="2">
    <citation type="journal article" date="2015" name="Fish Shellfish Immunol.">
        <title>Early steps in the European eel (Anguilla anguilla)-Vibrio vulnificus interaction in the gills: Role of the RtxA13 toxin.</title>
        <authorList>
            <person name="Callol A."/>
            <person name="Pajuelo D."/>
            <person name="Ebbesson L."/>
            <person name="Teles M."/>
            <person name="MacKenzie S."/>
            <person name="Amaro C."/>
        </authorList>
    </citation>
    <scope>NUCLEOTIDE SEQUENCE</scope>
</reference>
<organism evidence="1">
    <name type="scientific">Anguilla anguilla</name>
    <name type="common">European freshwater eel</name>
    <name type="synonym">Muraena anguilla</name>
    <dbReference type="NCBI Taxonomy" id="7936"/>
    <lineage>
        <taxon>Eukaryota</taxon>
        <taxon>Metazoa</taxon>
        <taxon>Chordata</taxon>
        <taxon>Craniata</taxon>
        <taxon>Vertebrata</taxon>
        <taxon>Euteleostomi</taxon>
        <taxon>Actinopterygii</taxon>
        <taxon>Neopterygii</taxon>
        <taxon>Teleostei</taxon>
        <taxon>Anguilliformes</taxon>
        <taxon>Anguillidae</taxon>
        <taxon>Anguilla</taxon>
    </lineage>
</organism>
<sequence>MASQLILIDIIISDSTSHISYMFQYFYVYFVF</sequence>
<accession>A0A0E9SHZ5</accession>
<reference evidence="1" key="1">
    <citation type="submission" date="2014-11" db="EMBL/GenBank/DDBJ databases">
        <authorList>
            <person name="Amaro Gonzalez C."/>
        </authorList>
    </citation>
    <scope>NUCLEOTIDE SEQUENCE</scope>
</reference>
<dbReference type="EMBL" id="GBXM01068434">
    <property type="protein sequence ID" value="JAH40143.1"/>
    <property type="molecule type" value="Transcribed_RNA"/>
</dbReference>
<dbReference type="AlphaFoldDB" id="A0A0E9SHZ5"/>
<evidence type="ECO:0000313" key="1">
    <source>
        <dbReference type="EMBL" id="JAH40143.1"/>
    </source>
</evidence>